<evidence type="ECO:0000256" key="1">
    <source>
        <dbReference type="SAM" id="MobiDB-lite"/>
    </source>
</evidence>
<dbReference type="GO" id="GO:0003676">
    <property type="term" value="F:nucleic acid binding"/>
    <property type="evidence" value="ECO:0007669"/>
    <property type="project" value="InterPro"/>
</dbReference>
<keyword evidence="2" id="KW-1133">Transmembrane helix</keyword>
<reference evidence="3" key="1">
    <citation type="journal article" date="2023" name="G3 (Bethesda)">
        <title>A reference genome for the long-term kleptoplast-retaining sea slug Elysia crispata morphotype clarki.</title>
        <authorList>
            <person name="Eastman K.E."/>
            <person name="Pendleton A.L."/>
            <person name="Shaikh M.A."/>
            <person name="Suttiyut T."/>
            <person name="Ogas R."/>
            <person name="Tomko P."/>
            <person name="Gavelis G."/>
            <person name="Widhalm J.R."/>
            <person name="Wisecaver J.H."/>
        </authorList>
    </citation>
    <scope>NUCLEOTIDE SEQUENCE</scope>
    <source>
        <strain evidence="3">ECLA1</strain>
    </source>
</reference>
<dbReference type="Proteomes" id="UP001283361">
    <property type="component" value="Unassembled WGS sequence"/>
</dbReference>
<keyword evidence="4" id="KW-1185">Reference proteome</keyword>
<dbReference type="InterPro" id="IPR012337">
    <property type="entry name" value="RNaseH-like_sf"/>
</dbReference>
<dbReference type="InterPro" id="IPR036397">
    <property type="entry name" value="RNaseH_sf"/>
</dbReference>
<keyword evidence="2" id="KW-0812">Transmembrane</keyword>
<feature type="region of interest" description="Disordered" evidence="1">
    <location>
        <begin position="1"/>
        <end position="21"/>
    </location>
</feature>
<proteinExistence type="predicted"/>
<evidence type="ECO:0000313" key="4">
    <source>
        <dbReference type="Proteomes" id="UP001283361"/>
    </source>
</evidence>
<sequence length="208" mass="23800">MGGNNTVRSDNRQRSGRGTVPCLPVDVPREIQSCREQQFMSSPLCELDKMPIIKHYFPSLYHPQSNGIVGRFHSTIRTCLKVLATILLPIGTVICLLFWLRIINKYVLLPDLWRLSDLTVLFPPIWSQRVMLSKDTGFSHFFLRFGQAARGPMENLSEIFTNKNLSVETASQYHLVVDLYNRIRSACKSTQENARNSASNSMDMHEPR</sequence>
<dbReference type="Gene3D" id="3.30.420.10">
    <property type="entry name" value="Ribonuclease H-like superfamily/Ribonuclease H"/>
    <property type="match status" value="1"/>
</dbReference>
<evidence type="ECO:0008006" key="5">
    <source>
        <dbReference type="Google" id="ProtNLM"/>
    </source>
</evidence>
<comment type="caution">
    <text evidence="3">The sequence shown here is derived from an EMBL/GenBank/DDBJ whole genome shotgun (WGS) entry which is preliminary data.</text>
</comment>
<organism evidence="3 4">
    <name type="scientific">Elysia crispata</name>
    <name type="common">lettuce slug</name>
    <dbReference type="NCBI Taxonomy" id="231223"/>
    <lineage>
        <taxon>Eukaryota</taxon>
        <taxon>Metazoa</taxon>
        <taxon>Spiralia</taxon>
        <taxon>Lophotrochozoa</taxon>
        <taxon>Mollusca</taxon>
        <taxon>Gastropoda</taxon>
        <taxon>Heterobranchia</taxon>
        <taxon>Euthyneura</taxon>
        <taxon>Panpulmonata</taxon>
        <taxon>Sacoglossa</taxon>
        <taxon>Placobranchoidea</taxon>
        <taxon>Plakobranchidae</taxon>
        <taxon>Elysia</taxon>
    </lineage>
</organism>
<evidence type="ECO:0000313" key="3">
    <source>
        <dbReference type="EMBL" id="KAK3784448.1"/>
    </source>
</evidence>
<dbReference type="EMBL" id="JAWDGP010002247">
    <property type="protein sequence ID" value="KAK3784448.1"/>
    <property type="molecule type" value="Genomic_DNA"/>
</dbReference>
<keyword evidence="2" id="KW-0472">Membrane</keyword>
<protein>
    <recommendedName>
        <fullName evidence="5">Integrase catalytic domain-containing protein</fullName>
    </recommendedName>
</protein>
<name>A0AAE1AAR7_9GAST</name>
<dbReference type="SUPFAM" id="SSF53098">
    <property type="entry name" value="Ribonuclease H-like"/>
    <property type="match status" value="1"/>
</dbReference>
<feature type="transmembrane region" description="Helical" evidence="2">
    <location>
        <begin position="80"/>
        <end position="100"/>
    </location>
</feature>
<dbReference type="AlphaFoldDB" id="A0AAE1AAR7"/>
<gene>
    <name evidence="3" type="ORF">RRG08_039449</name>
</gene>
<accession>A0AAE1AAR7</accession>
<evidence type="ECO:0000256" key="2">
    <source>
        <dbReference type="SAM" id="Phobius"/>
    </source>
</evidence>